<proteinExistence type="predicted"/>
<reference evidence="1 2" key="1">
    <citation type="journal article" date="2020" name="Cell">
        <title>Large-Scale Comparative Analyses of Tick Genomes Elucidate Their Genetic Diversity and Vector Capacities.</title>
        <authorList>
            <consortium name="Tick Genome and Microbiome Consortium (TIGMIC)"/>
            <person name="Jia N."/>
            <person name="Wang J."/>
            <person name="Shi W."/>
            <person name="Du L."/>
            <person name="Sun Y."/>
            <person name="Zhan W."/>
            <person name="Jiang J.F."/>
            <person name="Wang Q."/>
            <person name="Zhang B."/>
            <person name="Ji P."/>
            <person name="Bell-Sakyi L."/>
            <person name="Cui X.M."/>
            <person name="Yuan T.T."/>
            <person name="Jiang B.G."/>
            <person name="Yang W.F."/>
            <person name="Lam T.T."/>
            <person name="Chang Q.C."/>
            <person name="Ding S.J."/>
            <person name="Wang X.J."/>
            <person name="Zhu J.G."/>
            <person name="Ruan X.D."/>
            <person name="Zhao L."/>
            <person name="Wei J.T."/>
            <person name="Ye R.Z."/>
            <person name="Que T.C."/>
            <person name="Du C.H."/>
            <person name="Zhou Y.H."/>
            <person name="Cheng J.X."/>
            <person name="Dai P.F."/>
            <person name="Guo W.B."/>
            <person name="Han X.H."/>
            <person name="Huang E.J."/>
            <person name="Li L.F."/>
            <person name="Wei W."/>
            <person name="Gao Y.C."/>
            <person name="Liu J.Z."/>
            <person name="Shao H.Z."/>
            <person name="Wang X."/>
            <person name="Wang C.C."/>
            <person name="Yang T.C."/>
            <person name="Huo Q.B."/>
            <person name="Li W."/>
            <person name="Chen H.Y."/>
            <person name="Chen S.E."/>
            <person name="Zhou L.G."/>
            <person name="Ni X.B."/>
            <person name="Tian J.H."/>
            <person name="Sheng Y."/>
            <person name="Liu T."/>
            <person name="Pan Y.S."/>
            <person name="Xia L.Y."/>
            <person name="Li J."/>
            <person name="Zhao F."/>
            <person name="Cao W.C."/>
        </authorList>
    </citation>
    <scope>NUCLEOTIDE SEQUENCE [LARGE SCALE GENOMIC DNA]</scope>
    <source>
        <strain evidence="1">Iper-2018</strain>
    </source>
</reference>
<evidence type="ECO:0000313" key="1">
    <source>
        <dbReference type="EMBL" id="KAG0419381.1"/>
    </source>
</evidence>
<protein>
    <submittedName>
        <fullName evidence="1">Uncharacterized protein</fullName>
    </submittedName>
</protein>
<dbReference type="EMBL" id="JABSTQ010010632">
    <property type="protein sequence ID" value="KAG0419381.1"/>
    <property type="molecule type" value="Genomic_DNA"/>
</dbReference>
<evidence type="ECO:0000313" key="2">
    <source>
        <dbReference type="Proteomes" id="UP000805193"/>
    </source>
</evidence>
<name>A0AC60PH96_IXOPE</name>
<organism evidence="1 2">
    <name type="scientific">Ixodes persulcatus</name>
    <name type="common">Taiga tick</name>
    <dbReference type="NCBI Taxonomy" id="34615"/>
    <lineage>
        <taxon>Eukaryota</taxon>
        <taxon>Metazoa</taxon>
        <taxon>Ecdysozoa</taxon>
        <taxon>Arthropoda</taxon>
        <taxon>Chelicerata</taxon>
        <taxon>Arachnida</taxon>
        <taxon>Acari</taxon>
        <taxon>Parasitiformes</taxon>
        <taxon>Ixodida</taxon>
        <taxon>Ixodoidea</taxon>
        <taxon>Ixodidae</taxon>
        <taxon>Ixodinae</taxon>
        <taxon>Ixodes</taxon>
    </lineage>
</organism>
<comment type="caution">
    <text evidence="1">The sequence shown here is derived from an EMBL/GenBank/DDBJ whole genome shotgun (WGS) entry which is preliminary data.</text>
</comment>
<feature type="non-terminal residue" evidence="1">
    <location>
        <position position="1"/>
    </location>
</feature>
<sequence length="201" mass="22747">IPHLEFSIYADGVAVWINTRLPGQQEETPQRACDNAACYAIRIAQQMKLLGLTLQNNGASDITVTTLCKQADQISRILVRPPRATITHGPFNTLEERVDLHRLAQQQRLTRSLQGRSMTRTIISWSDVEAPWCKQQMWLKGTTTRFPKGFFERKQVVLLRRIQFGREGTPCVRGARKSGPSPNYTISCGGARFWLVKAKIP</sequence>
<keyword evidence="2" id="KW-1185">Reference proteome</keyword>
<dbReference type="Proteomes" id="UP000805193">
    <property type="component" value="Unassembled WGS sequence"/>
</dbReference>
<gene>
    <name evidence="1" type="ORF">HPB47_004155</name>
</gene>
<accession>A0AC60PH96</accession>